<dbReference type="Gene3D" id="3.40.50.150">
    <property type="entry name" value="Vaccinia Virus protein VP39"/>
    <property type="match status" value="1"/>
</dbReference>
<dbReference type="PANTHER" id="PTHR20974:SF0">
    <property type="entry name" value="UPF0585 PROTEIN CG18661"/>
    <property type="match status" value="1"/>
</dbReference>
<dbReference type="EMBL" id="QJJM01000017">
    <property type="protein sequence ID" value="PXW68419.1"/>
    <property type="molecule type" value="Genomic_DNA"/>
</dbReference>
<accession>A0A2V3UQ64</accession>
<reference evidence="1 2" key="1">
    <citation type="submission" date="2018-05" db="EMBL/GenBank/DDBJ databases">
        <title>Genomic Encyclopedia of Type Strains, Phase IV (KMG-IV): sequencing the most valuable type-strain genomes for metagenomic binning, comparative biology and taxonomic classification.</title>
        <authorList>
            <person name="Goeker M."/>
        </authorList>
    </citation>
    <scope>NUCLEOTIDE SEQUENCE [LARGE SCALE GENOMIC DNA]</scope>
    <source>
        <strain evidence="1 2">DSM 3183</strain>
    </source>
</reference>
<dbReference type="InterPro" id="IPR010342">
    <property type="entry name" value="DUF938"/>
</dbReference>
<name>A0A2V3UQ64_9SPHN</name>
<evidence type="ECO:0000313" key="1">
    <source>
        <dbReference type="EMBL" id="PXW68419.1"/>
    </source>
</evidence>
<sequence>MTGPRPWLIDEAGDDVRRHAPATVRNRDAITAVLRDVLPRDGTVLEIASGSGEHVVHFAAAFPHLQWQPSDCEPAALGSIAAWSGEAGLANILPPLPIDVEHPDWPIANAAAIVCINMVHISPWSATLALFDHAAKLLKPGASLYLYGPFVRHDVTTAESNLAFDASLKARNPSWGLRNVDEVDLVAAEYGLVRADLIEMPANNLSLVYRRA</sequence>
<gene>
    <name evidence="1" type="ORF">C7451_1179</name>
</gene>
<dbReference type="SUPFAM" id="SSF53335">
    <property type="entry name" value="S-adenosyl-L-methionine-dependent methyltransferases"/>
    <property type="match status" value="1"/>
</dbReference>
<dbReference type="Pfam" id="PF06080">
    <property type="entry name" value="DUF938"/>
    <property type="match status" value="1"/>
</dbReference>
<organism evidence="1 2">
    <name type="scientific">Blastomonas natatoria</name>
    <dbReference type="NCBI Taxonomy" id="34015"/>
    <lineage>
        <taxon>Bacteria</taxon>
        <taxon>Pseudomonadati</taxon>
        <taxon>Pseudomonadota</taxon>
        <taxon>Alphaproteobacteria</taxon>
        <taxon>Sphingomonadales</taxon>
        <taxon>Sphingomonadaceae</taxon>
        <taxon>Blastomonas</taxon>
    </lineage>
</organism>
<comment type="caution">
    <text evidence="1">The sequence shown here is derived from an EMBL/GenBank/DDBJ whole genome shotgun (WGS) entry which is preliminary data.</text>
</comment>
<dbReference type="AlphaFoldDB" id="A0A2V3UQ64"/>
<proteinExistence type="predicted"/>
<keyword evidence="2" id="KW-1185">Reference proteome</keyword>
<evidence type="ECO:0000313" key="2">
    <source>
        <dbReference type="Proteomes" id="UP000248014"/>
    </source>
</evidence>
<protein>
    <submittedName>
        <fullName evidence="1">Uncharacterized protein DUF938</fullName>
    </submittedName>
</protein>
<dbReference type="Proteomes" id="UP000248014">
    <property type="component" value="Unassembled WGS sequence"/>
</dbReference>
<dbReference type="InterPro" id="IPR029063">
    <property type="entry name" value="SAM-dependent_MTases_sf"/>
</dbReference>
<dbReference type="PANTHER" id="PTHR20974">
    <property type="entry name" value="UPF0585 PROTEIN CG18661"/>
    <property type="match status" value="1"/>
</dbReference>
<dbReference type="RefSeq" id="WP_110300179.1">
    <property type="nucleotide sequence ID" value="NZ_QJJM01000017.1"/>
</dbReference>
<dbReference type="OrthoDB" id="5525831at2"/>